<keyword evidence="2 6" id="KW-0145">Chemotaxis</keyword>
<dbReference type="Gene3D" id="3.40.50.2300">
    <property type="match status" value="1"/>
</dbReference>
<evidence type="ECO:0000256" key="6">
    <source>
        <dbReference type="PROSITE-ProRule" id="PRU00050"/>
    </source>
</evidence>
<name>A0A1G9H128_9MICO</name>
<evidence type="ECO:0000256" key="3">
    <source>
        <dbReference type="ARBA" id="ARBA00022801"/>
    </source>
</evidence>
<dbReference type="Proteomes" id="UP000198701">
    <property type="component" value="Unassembled WGS sequence"/>
</dbReference>
<dbReference type="SUPFAM" id="SSF52172">
    <property type="entry name" value="CheY-like"/>
    <property type="match status" value="1"/>
</dbReference>
<dbReference type="Gene3D" id="3.40.50.180">
    <property type="entry name" value="Methylesterase CheB, C-terminal domain"/>
    <property type="match status" value="1"/>
</dbReference>
<keyword evidence="9" id="KW-1185">Reference proteome</keyword>
<protein>
    <recommendedName>
        <fullName evidence="4">protein-glutamate methylesterase</fullName>
        <ecNumber evidence="4">3.1.1.61</ecNumber>
    </recommendedName>
</protein>
<feature type="active site" evidence="6">
    <location>
        <position position="169"/>
    </location>
</feature>
<dbReference type="PROSITE" id="PS50122">
    <property type="entry name" value="CHEB"/>
    <property type="match status" value="1"/>
</dbReference>
<dbReference type="PANTHER" id="PTHR42872:SF6">
    <property type="entry name" value="PROTEIN-GLUTAMATE METHYLESTERASE_PROTEIN-GLUTAMINE GLUTAMINASE"/>
    <property type="match status" value="1"/>
</dbReference>
<comment type="catalytic activity">
    <reaction evidence="5">
        <text>[protein]-L-glutamate 5-O-methyl ester + H2O = L-glutamyl-[protein] + methanol + H(+)</text>
        <dbReference type="Rhea" id="RHEA:23236"/>
        <dbReference type="Rhea" id="RHEA-COMP:10208"/>
        <dbReference type="Rhea" id="RHEA-COMP:10311"/>
        <dbReference type="ChEBI" id="CHEBI:15377"/>
        <dbReference type="ChEBI" id="CHEBI:15378"/>
        <dbReference type="ChEBI" id="CHEBI:17790"/>
        <dbReference type="ChEBI" id="CHEBI:29973"/>
        <dbReference type="ChEBI" id="CHEBI:82795"/>
        <dbReference type="EC" id="3.1.1.61"/>
    </reaction>
</comment>
<dbReference type="InterPro" id="IPR011006">
    <property type="entry name" value="CheY-like_superfamily"/>
</dbReference>
<sequence>MTDAAPGKSIRVLLVEDAPTHGGELTRALQRDGDIRVIGQAAAGEASIKRVAGESPDLIILRISTSAASGQVFIEQVMARAPTPILVLSSRIVDRLSPEAVEAVVAGALGALPTPDRWTDELGTQLRSTVRQLSKVLAIRHPRGALSRNSARTAPQRGGRQAVVALAASTGGPTVLATVLAGLGGLDAPVLVVQHLHPDFTGNLVGWMARASALPVELATHDQIALPGHVYLAPGGSHLRLAAKSRLELAATPVTIHQPSADELFRSVAEHAGSAGVGVILTGMGDDGAKGLLELHSRRGQTFGQDEDSCAVFGMPQAALRLGALTTLLPPEQFAAAIRRAVALVGS</sequence>
<organism evidence="8 9">
    <name type="scientific">Cryobacterium psychrotolerans</name>
    <dbReference type="NCBI Taxonomy" id="386301"/>
    <lineage>
        <taxon>Bacteria</taxon>
        <taxon>Bacillati</taxon>
        <taxon>Actinomycetota</taxon>
        <taxon>Actinomycetes</taxon>
        <taxon>Micrococcales</taxon>
        <taxon>Microbacteriaceae</taxon>
        <taxon>Cryobacterium</taxon>
    </lineage>
</organism>
<dbReference type="EC" id="3.1.1.61" evidence="4"/>
<dbReference type="Pfam" id="PF00072">
    <property type="entry name" value="Response_reg"/>
    <property type="match status" value="1"/>
</dbReference>
<dbReference type="GO" id="GO:0006935">
    <property type="term" value="P:chemotaxis"/>
    <property type="evidence" value="ECO:0007669"/>
    <property type="project" value="UniProtKB-UniRule"/>
</dbReference>
<evidence type="ECO:0000313" key="9">
    <source>
        <dbReference type="Proteomes" id="UP000198701"/>
    </source>
</evidence>
<dbReference type="CDD" id="cd16432">
    <property type="entry name" value="CheB_Rec"/>
    <property type="match status" value="1"/>
</dbReference>
<evidence type="ECO:0000313" key="8">
    <source>
        <dbReference type="EMBL" id="SDL06565.1"/>
    </source>
</evidence>
<evidence type="ECO:0000256" key="4">
    <source>
        <dbReference type="ARBA" id="ARBA00039140"/>
    </source>
</evidence>
<evidence type="ECO:0000256" key="5">
    <source>
        <dbReference type="ARBA" id="ARBA00048267"/>
    </source>
</evidence>
<dbReference type="STRING" id="386301.SAMN05216282_12529"/>
<dbReference type="InterPro" id="IPR035909">
    <property type="entry name" value="CheB_C"/>
</dbReference>
<dbReference type="GO" id="GO:0000156">
    <property type="term" value="F:phosphorelay response regulator activity"/>
    <property type="evidence" value="ECO:0007669"/>
    <property type="project" value="InterPro"/>
</dbReference>
<dbReference type="OrthoDB" id="9793421at2"/>
<dbReference type="PANTHER" id="PTHR42872">
    <property type="entry name" value="PROTEIN-GLUTAMATE METHYLESTERASE/PROTEIN-GLUTAMINE GLUTAMINASE"/>
    <property type="match status" value="1"/>
</dbReference>
<evidence type="ECO:0000256" key="2">
    <source>
        <dbReference type="ARBA" id="ARBA00022500"/>
    </source>
</evidence>
<dbReference type="PIRSF" id="PIRSF000876">
    <property type="entry name" value="RR_chemtxs_CheB"/>
    <property type="match status" value="1"/>
</dbReference>
<reference evidence="8 9" key="1">
    <citation type="submission" date="2016-10" db="EMBL/GenBank/DDBJ databases">
        <authorList>
            <person name="de Groot N.N."/>
        </authorList>
    </citation>
    <scope>NUCLEOTIDE SEQUENCE [LARGE SCALE GENOMIC DNA]</scope>
    <source>
        <strain evidence="8 9">CGMCC 1.5382</strain>
    </source>
</reference>
<comment type="caution">
    <text evidence="7">Lacks conserved residue(s) required for the propagation of feature annotation.</text>
</comment>
<accession>A0A1G9H128</accession>
<feature type="active site" evidence="6">
    <location>
        <position position="287"/>
    </location>
</feature>
<feature type="active site" evidence="6">
    <location>
        <position position="195"/>
    </location>
</feature>
<dbReference type="Pfam" id="PF01339">
    <property type="entry name" value="CheB_methylest"/>
    <property type="match status" value="1"/>
</dbReference>
<dbReference type="InterPro" id="IPR001789">
    <property type="entry name" value="Sig_transdc_resp-reg_receiver"/>
</dbReference>
<keyword evidence="1" id="KW-0963">Cytoplasm</keyword>
<dbReference type="GO" id="GO:0008984">
    <property type="term" value="F:protein-glutamate methylesterase activity"/>
    <property type="evidence" value="ECO:0007669"/>
    <property type="project" value="UniProtKB-EC"/>
</dbReference>
<dbReference type="SMART" id="SM00448">
    <property type="entry name" value="REC"/>
    <property type="match status" value="1"/>
</dbReference>
<dbReference type="GO" id="GO:0005737">
    <property type="term" value="C:cytoplasm"/>
    <property type="evidence" value="ECO:0007669"/>
    <property type="project" value="InterPro"/>
</dbReference>
<gene>
    <name evidence="8" type="ORF">SAMN05216282_12529</name>
</gene>
<dbReference type="RefSeq" id="WP_092325016.1">
    <property type="nucleotide sequence ID" value="NZ_FNFU01000025.1"/>
</dbReference>
<dbReference type="EMBL" id="FNFU01000025">
    <property type="protein sequence ID" value="SDL06565.1"/>
    <property type="molecule type" value="Genomic_DNA"/>
</dbReference>
<keyword evidence="3 6" id="KW-0378">Hydrolase</keyword>
<evidence type="ECO:0000256" key="7">
    <source>
        <dbReference type="PROSITE-ProRule" id="PRU00169"/>
    </source>
</evidence>
<evidence type="ECO:0000256" key="1">
    <source>
        <dbReference type="ARBA" id="ARBA00022490"/>
    </source>
</evidence>
<dbReference type="SUPFAM" id="SSF52738">
    <property type="entry name" value="Methylesterase CheB, C-terminal domain"/>
    <property type="match status" value="1"/>
</dbReference>
<dbReference type="InterPro" id="IPR000673">
    <property type="entry name" value="Sig_transdc_resp-reg_Me-estase"/>
</dbReference>
<dbReference type="InterPro" id="IPR008248">
    <property type="entry name" value="CheB-like"/>
</dbReference>
<dbReference type="AlphaFoldDB" id="A0A1G9H128"/>
<dbReference type="PROSITE" id="PS50110">
    <property type="entry name" value="RESPONSE_REGULATORY"/>
    <property type="match status" value="1"/>
</dbReference>
<proteinExistence type="predicted"/>